<dbReference type="EMBL" id="JAUTWS010000102">
    <property type="protein sequence ID" value="MDO9713579.1"/>
    <property type="molecule type" value="Genomic_DNA"/>
</dbReference>
<gene>
    <name evidence="2" type="ORF">Q7A36_34990</name>
</gene>
<comment type="caution">
    <text evidence="2">The sequence shown here is derived from an EMBL/GenBank/DDBJ whole genome shotgun (WGS) entry which is preliminary data.</text>
</comment>
<evidence type="ECO:0000313" key="3">
    <source>
        <dbReference type="Proteomes" id="UP001243009"/>
    </source>
</evidence>
<keyword evidence="2" id="KW-0328">Glycosyltransferase</keyword>
<protein>
    <submittedName>
        <fullName evidence="2">Glycosyltransferase family 2 protein</fullName>
        <ecNumber evidence="2">2.4.-.-</ecNumber>
    </submittedName>
</protein>
<dbReference type="InterPro" id="IPR001173">
    <property type="entry name" value="Glyco_trans_2-like"/>
</dbReference>
<dbReference type="EC" id="2.4.-.-" evidence="2"/>
<proteinExistence type="predicted"/>
<dbReference type="CDD" id="cd00761">
    <property type="entry name" value="Glyco_tranf_GTA_type"/>
    <property type="match status" value="1"/>
</dbReference>
<dbReference type="SUPFAM" id="SSF53448">
    <property type="entry name" value="Nucleotide-diphospho-sugar transferases"/>
    <property type="match status" value="1"/>
</dbReference>
<dbReference type="GO" id="GO:0016757">
    <property type="term" value="F:glycosyltransferase activity"/>
    <property type="evidence" value="ECO:0007669"/>
    <property type="project" value="UniProtKB-KW"/>
</dbReference>
<evidence type="ECO:0000313" key="2">
    <source>
        <dbReference type="EMBL" id="MDO9713579.1"/>
    </source>
</evidence>
<dbReference type="Gene3D" id="3.90.550.10">
    <property type="entry name" value="Spore Coat Polysaccharide Biosynthesis Protein SpsA, Chain A"/>
    <property type="match status" value="1"/>
</dbReference>
<dbReference type="InterPro" id="IPR029044">
    <property type="entry name" value="Nucleotide-diphossugar_trans"/>
</dbReference>
<sequence length="327" mass="36174">MSEGDPMLSRSAAAAPRVSVITIFLNAEHYLAEAINSVLAQDFCDLELILVDDGSIDGGTTIARDYASRPGSMVRYVEHPSRANRGMSASRNLGLSAARGELVAFIDADDVWMPRKLSDQVAIMDAHPELGMVCGAVRYWTSWEGGEDTVVPTGHALNRVIPNPEASLALYPLGEAAAPCPSDLLLRRDLVLSLGGFEEHFTGPRQMYEDQGFLAKLYLAAPVYFSDSVWLNYRQHAESCVATMTREGRYHEVRHYFLEWLDGYLATLPQRDLRVVWALKKALLPYRHPWCHKALITAAGLAQYSLWAARQILSPLRQGSGGRTEPG</sequence>
<organism evidence="2 3">
    <name type="scientific">Paracraurococcus lichenis</name>
    <dbReference type="NCBI Taxonomy" id="3064888"/>
    <lineage>
        <taxon>Bacteria</taxon>
        <taxon>Pseudomonadati</taxon>
        <taxon>Pseudomonadota</taxon>
        <taxon>Alphaproteobacteria</taxon>
        <taxon>Acetobacterales</taxon>
        <taxon>Roseomonadaceae</taxon>
        <taxon>Paracraurococcus</taxon>
    </lineage>
</organism>
<dbReference type="RefSeq" id="WP_305108433.1">
    <property type="nucleotide sequence ID" value="NZ_JAUTWS010000102.1"/>
</dbReference>
<reference evidence="2 3" key="1">
    <citation type="submission" date="2023-08" db="EMBL/GenBank/DDBJ databases">
        <title>The draft genome sequence of Paracraurococcus sp. LOR1-02.</title>
        <authorList>
            <person name="Kingkaew E."/>
            <person name="Tanasupawat S."/>
        </authorList>
    </citation>
    <scope>NUCLEOTIDE SEQUENCE [LARGE SCALE GENOMIC DNA]</scope>
    <source>
        <strain evidence="2 3">LOR1-02</strain>
    </source>
</reference>
<keyword evidence="3" id="KW-1185">Reference proteome</keyword>
<accession>A0ABT9EBU2</accession>
<keyword evidence="2" id="KW-0808">Transferase</keyword>
<evidence type="ECO:0000259" key="1">
    <source>
        <dbReference type="Pfam" id="PF00535"/>
    </source>
</evidence>
<dbReference type="Proteomes" id="UP001243009">
    <property type="component" value="Unassembled WGS sequence"/>
</dbReference>
<feature type="domain" description="Glycosyltransferase 2-like" evidence="1">
    <location>
        <begin position="19"/>
        <end position="138"/>
    </location>
</feature>
<name>A0ABT9EBU2_9PROT</name>
<dbReference type="PANTHER" id="PTHR22916">
    <property type="entry name" value="GLYCOSYLTRANSFERASE"/>
    <property type="match status" value="1"/>
</dbReference>
<dbReference type="Pfam" id="PF00535">
    <property type="entry name" value="Glycos_transf_2"/>
    <property type="match status" value="1"/>
</dbReference>